<evidence type="ECO:0000256" key="1">
    <source>
        <dbReference type="ARBA" id="ARBA00008950"/>
    </source>
</evidence>
<dbReference type="NCBIfam" id="TIGR00040">
    <property type="entry name" value="yfcE"/>
    <property type="match status" value="1"/>
</dbReference>
<dbReference type="SUPFAM" id="SSF56300">
    <property type="entry name" value="Metallo-dependent phosphatases"/>
    <property type="match status" value="1"/>
</dbReference>
<reference evidence="4 5" key="1">
    <citation type="submission" date="2020-10" db="EMBL/GenBank/DDBJ databases">
        <title>Ca. Dormibacterota MAGs.</title>
        <authorList>
            <person name="Montgomery K."/>
        </authorList>
    </citation>
    <scope>NUCLEOTIDE SEQUENCE [LARGE SCALE GENOMIC DNA]</scope>
    <source>
        <strain evidence="4">SC8811_S16_3</strain>
    </source>
</reference>
<dbReference type="RefSeq" id="WP_338180016.1">
    <property type="nucleotide sequence ID" value="NZ_JAEKNQ010000040.1"/>
</dbReference>
<protein>
    <recommendedName>
        <fullName evidence="2">Phosphoesterase</fullName>
        <ecNumber evidence="2">3.1.4.-</ecNumber>
    </recommendedName>
</protein>
<dbReference type="InterPro" id="IPR029052">
    <property type="entry name" value="Metallo-depent_PP-like"/>
</dbReference>
<dbReference type="EMBL" id="JAEKNQ010000040">
    <property type="protein sequence ID" value="MBJ7603651.1"/>
    <property type="molecule type" value="Genomic_DNA"/>
</dbReference>
<dbReference type="Pfam" id="PF12850">
    <property type="entry name" value="Metallophos_2"/>
    <property type="match status" value="1"/>
</dbReference>
<evidence type="ECO:0000259" key="3">
    <source>
        <dbReference type="Pfam" id="PF12850"/>
    </source>
</evidence>
<comment type="similarity">
    <text evidence="1 2">Belongs to the metallophosphoesterase superfamily. YfcE family.</text>
</comment>
<evidence type="ECO:0000256" key="2">
    <source>
        <dbReference type="RuleBase" id="RU362039"/>
    </source>
</evidence>
<comment type="cofactor">
    <cofactor evidence="2">
        <name>a divalent metal cation</name>
        <dbReference type="ChEBI" id="CHEBI:60240"/>
    </cofactor>
</comment>
<gene>
    <name evidence="4" type="ORF">JF888_10745</name>
</gene>
<proteinExistence type="inferred from homology"/>
<organism evidence="4 5">
    <name type="scientific">Candidatus Dormiibacter inghamiae</name>
    <dbReference type="NCBI Taxonomy" id="3127013"/>
    <lineage>
        <taxon>Bacteria</taxon>
        <taxon>Bacillati</taxon>
        <taxon>Candidatus Dormiibacterota</taxon>
        <taxon>Candidatus Dormibacteria</taxon>
        <taxon>Candidatus Dormibacterales</taxon>
        <taxon>Candidatus Dormibacteraceae</taxon>
        <taxon>Candidatus Dormiibacter</taxon>
    </lineage>
</organism>
<dbReference type="GO" id="GO:0016787">
    <property type="term" value="F:hydrolase activity"/>
    <property type="evidence" value="ECO:0007669"/>
    <property type="project" value="UniProtKB-UniRule"/>
</dbReference>
<dbReference type="EC" id="3.1.4.-" evidence="2"/>
<dbReference type="Gene3D" id="3.60.21.10">
    <property type="match status" value="1"/>
</dbReference>
<accession>A0A934NCM7</accession>
<name>A0A934NCM7_9BACT</name>
<dbReference type="InterPro" id="IPR000979">
    <property type="entry name" value="Phosphodiesterase_MJ0936/Vps29"/>
</dbReference>
<feature type="domain" description="Calcineurin-like phosphoesterase" evidence="3">
    <location>
        <begin position="3"/>
        <end position="160"/>
    </location>
</feature>
<dbReference type="InterPro" id="IPR024654">
    <property type="entry name" value="Calcineurin-like_PHP_lpxH"/>
</dbReference>
<dbReference type="AlphaFoldDB" id="A0A934NCM7"/>
<evidence type="ECO:0000313" key="4">
    <source>
        <dbReference type="EMBL" id="MBJ7603651.1"/>
    </source>
</evidence>
<dbReference type="PANTHER" id="PTHR11124">
    <property type="entry name" value="VACUOLAR SORTING PROTEIN VPS29"/>
    <property type="match status" value="1"/>
</dbReference>
<dbReference type="Proteomes" id="UP000620075">
    <property type="component" value="Unassembled WGS sequence"/>
</dbReference>
<dbReference type="GO" id="GO:0046872">
    <property type="term" value="F:metal ion binding"/>
    <property type="evidence" value="ECO:0007669"/>
    <property type="project" value="UniProtKB-KW"/>
</dbReference>
<sequence>MVRVGVIADSHCPEYLAALPLPALQRRLQGVELILHCGDVAGPGGEATLATLARIAPVQAVQGDHDAALPELPLRRVIEVAGWRIGMLHGNRSRLLEEPLTFLMTVGLGVIGPPRWGLADWLRGQLPDVDLIVYGHTHQARVEESGGALLVNPGALYQVTPPEARRRLRRRPNWFEWSWLQVMRHRRDQAVPTVAILELGQNLRVSVLPLV</sequence>
<evidence type="ECO:0000313" key="5">
    <source>
        <dbReference type="Proteomes" id="UP000620075"/>
    </source>
</evidence>
<keyword evidence="2" id="KW-0479">Metal-binding</keyword>
<comment type="caution">
    <text evidence="4">The sequence shown here is derived from an EMBL/GenBank/DDBJ whole genome shotgun (WGS) entry which is preliminary data.</text>
</comment>